<protein>
    <recommendedName>
        <fullName evidence="2">Cyclodeaminase/cyclohydrolase domain-containing protein</fullName>
    </recommendedName>
</protein>
<name>A0A401QJW0_SCYTO</name>
<evidence type="ECO:0000313" key="3">
    <source>
        <dbReference type="EMBL" id="GCB85642.1"/>
    </source>
</evidence>
<reference evidence="3 4" key="1">
    <citation type="journal article" date="2018" name="Nat. Ecol. Evol.">
        <title>Shark genomes provide insights into elasmobranch evolution and the origin of vertebrates.</title>
        <authorList>
            <person name="Hara Y"/>
            <person name="Yamaguchi K"/>
            <person name="Onimaru K"/>
            <person name="Kadota M"/>
            <person name="Koyanagi M"/>
            <person name="Keeley SD"/>
            <person name="Tatsumi K"/>
            <person name="Tanaka K"/>
            <person name="Motone F"/>
            <person name="Kageyama Y"/>
            <person name="Nozu R"/>
            <person name="Adachi N"/>
            <person name="Nishimura O"/>
            <person name="Nakagawa R"/>
            <person name="Tanegashima C"/>
            <person name="Kiyatake I"/>
            <person name="Matsumoto R"/>
            <person name="Murakumo K"/>
            <person name="Nishida K"/>
            <person name="Terakita A"/>
            <person name="Kuratani S"/>
            <person name="Sato K"/>
            <person name="Hyodo S Kuraku.S."/>
        </authorList>
    </citation>
    <scope>NUCLEOTIDE SEQUENCE [LARGE SCALE GENOMIC DNA]</scope>
</reference>
<dbReference type="Gene3D" id="1.20.120.680">
    <property type="entry name" value="Formiminotetrahydrofolate cyclodeaminase monomer, up-and-down helical bundle"/>
    <property type="match status" value="1"/>
</dbReference>
<dbReference type="AlphaFoldDB" id="A0A401QJW0"/>
<proteinExistence type="predicted"/>
<sequence length="101" mass="10839">HMVQDEKEGNCLVSMPLLEFIRSVGARSAAPGGGSVSAAVAAMGAALGSMVGLMTYGKRQFDHLDGQMRRLITPFHETMKDLIAMVDDDSNAFNSYMVSDI</sequence>
<dbReference type="STRING" id="75743.A0A401QJW0"/>
<gene>
    <name evidence="3" type="ORF">scyTo_0026365</name>
</gene>
<feature type="transmembrane region" description="Helical" evidence="1">
    <location>
        <begin position="36"/>
        <end position="56"/>
    </location>
</feature>
<accession>A0A401QJW0</accession>
<evidence type="ECO:0000313" key="4">
    <source>
        <dbReference type="Proteomes" id="UP000288216"/>
    </source>
</evidence>
<evidence type="ECO:0000256" key="1">
    <source>
        <dbReference type="SAM" id="Phobius"/>
    </source>
</evidence>
<dbReference type="GO" id="GO:0003824">
    <property type="term" value="F:catalytic activity"/>
    <property type="evidence" value="ECO:0007669"/>
    <property type="project" value="InterPro"/>
</dbReference>
<dbReference type="EMBL" id="BFAA01187888">
    <property type="protein sequence ID" value="GCB85642.1"/>
    <property type="molecule type" value="Genomic_DNA"/>
</dbReference>
<evidence type="ECO:0000259" key="2">
    <source>
        <dbReference type="Pfam" id="PF04961"/>
    </source>
</evidence>
<comment type="caution">
    <text evidence="3">The sequence shown here is derived from an EMBL/GenBank/DDBJ whole genome shotgun (WGS) entry which is preliminary data.</text>
</comment>
<dbReference type="OrthoDB" id="48036at2759"/>
<dbReference type="Pfam" id="PF04961">
    <property type="entry name" value="FTCD_C"/>
    <property type="match status" value="1"/>
</dbReference>
<dbReference type="InterPro" id="IPR036178">
    <property type="entry name" value="Formintransfe-cycloase-like_sf"/>
</dbReference>
<dbReference type="Proteomes" id="UP000288216">
    <property type="component" value="Unassembled WGS sequence"/>
</dbReference>
<keyword evidence="1" id="KW-0812">Transmembrane</keyword>
<dbReference type="SUPFAM" id="SSF101262">
    <property type="entry name" value="Methenyltetrahydrofolate cyclohydrolase-like"/>
    <property type="match status" value="1"/>
</dbReference>
<keyword evidence="1" id="KW-1133">Transmembrane helix</keyword>
<keyword evidence="4" id="KW-1185">Reference proteome</keyword>
<feature type="non-terminal residue" evidence="3">
    <location>
        <position position="1"/>
    </location>
</feature>
<keyword evidence="1" id="KW-0472">Membrane</keyword>
<organism evidence="3 4">
    <name type="scientific">Scyliorhinus torazame</name>
    <name type="common">Cloudy catshark</name>
    <name type="synonym">Catulus torazame</name>
    <dbReference type="NCBI Taxonomy" id="75743"/>
    <lineage>
        <taxon>Eukaryota</taxon>
        <taxon>Metazoa</taxon>
        <taxon>Chordata</taxon>
        <taxon>Craniata</taxon>
        <taxon>Vertebrata</taxon>
        <taxon>Chondrichthyes</taxon>
        <taxon>Elasmobranchii</taxon>
        <taxon>Galeomorphii</taxon>
        <taxon>Galeoidea</taxon>
        <taxon>Carcharhiniformes</taxon>
        <taxon>Scyliorhinidae</taxon>
        <taxon>Scyliorhinus</taxon>
    </lineage>
</organism>
<dbReference type="InterPro" id="IPR007044">
    <property type="entry name" value="Cyclodeamin/CycHdrlase"/>
</dbReference>
<feature type="domain" description="Cyclodeaminase/cyclohydrolase" evidence="2">
    <location>
        <begin position="18"/>
        <end position="97"/>
    </location>
</feature>